<dbReference type="InterPro" id="IPR046521">
    <property type="entry name" value="DUF6698"/>
</dbReference>
<gene>
    <name evidence="2" type="ORF">EST38_g10930</name>
</gene>
<dbReference type="Proteomes" id="UP000290288">
    <property type="component" value="Unassembled WGS sequence"/>
</dbReference>
<feature type="region of interest" description="Disordered" evidence="1">
    <location>
        <begin position="455"/>
        <end position="519"/>
    </location>
</feature>
<feature type="compositionally biased region" description="Basic and acidic residues" evidence="1">
    <location>
        <begin position="1"/>
        <end position="10"/>
    </location>
</feature>
<feature type="region of interest" description="Disordered" evidence="1">
    <location>
        <begin position="371"/>
        <end position="437"/>
    </location>
</feature>
<evidence type="ECO:0000256" key="1">
    <source>
        <dbReference type="SAM" id="MobiDB-lite"/>
    </source>
</evidence>
<name>A0A4Q2D7R7_9AGAR</name>
<comment type="caution">
    <text evidence="2">The sequence shown here is derived from an EMBL/GenBank/DDBJ whole genome shotgun (WGS) entry which is preliminary data.</text>
</comment>
<dbReference type="EMBL" id="SDEE01000625">
    <property type="protein sequence ID" value="RXW14922.1"/>
    <property type="molecule type" value="Genomic_DNA"/>
</dbReference>
<evidence type="ECO:0000313" key="3">
    <source>
        <dbReference type="Proteomes" id="UP000290288"/>
    </source>
</evidence>
<feature type="compositionally biased region" description="Polar residues" evidence="1">
    <location>
        <begin position="390"/>
        <end position="401"/>
    </location>
</feature>
<reference evidence="2 3" key="1">
    <citation type="submission" date="2019-01" db="EMBL/GenBank/DDBJ databases">
        <title>Draft genome sequence of Psathyrella aberdarensis IHI B618.</title>
        <authorList>
            <person name="Buettner E."/>
            <person name="Kellner H."/>
        </authorList>
    </citation>
    <scope>NUCLEOTIDE SEQUENCE [LARGE SCALE GENOMIC DNA]</scope>
    <source>
        <strain evidence="2 3">IHI B618</strain>
    </source>
</reference>
<feature type="compositionally biased region" description="Basic and acidic residues" evidence="1">
    <location>
        <begin position="423"/>
        <end position="435"/>
    </location>
</feature>
<proteinExistence type="predicted"/>
<accession>A0A4Q2D7R7</accession>
<protein>
    <submittedName>
        <fullName evidence="2">Uncharacterized protein</fullName>
    </submittedName>
</protein>
<feature type="region of interest" description="Disordered" evidence="1">
    <location>
        <begin position="1"/>
        <end position="56"/>
    </location>
</feature>
<feature type="compositionally biased region" description="Pro residues" evidence="1">
    <location>
        <begin position="499"/>
        <end position="514"/>
    </location>
</feature>
<dbReference type="AlphaFoldDB" id="A0A4Q2D7R7"/>
<sequence length="628" mass="69247">MPRANKENERPATAPAPSPSEVVRRQLLGKRKASQQTTEDNSEAEGEHSVEYDIGPQRKIAKSDKLISYGRHFGRTIHSFCNMNTLVAEGQARINELILRGIEPEHLSQDEQRDHKIFRKLINLVPDLEARLWDDDCTTDEKGYIADTLEKGMGGARSDDNKGLKSAIVDMVTPANGVLVPTLARNKREGRGFLHEITGKYLCPTDYDWNNDNDRRRLRSGEIIPLPEQWPIFLYQGLNYNASDPWEGLLKGHLLVMGFKHVFTSPSSVTGEARATRSGNAAIHGMKRVTTASLAYVAMMVRHALSSSAVFNKADKVMQNEVFYNSILSFLDDEKEGNLDSARQFAAGLNETTNHMLSTVIEQQAIDSGTADELDEEDLLPPVPPYTEVDPQTDSSLSGASTFAGGNRGRSRSVPLPVGPRQMPRETRPARRDGPTRWVLRKFREHLRYRRSPDRTFLIDGPDDGNVVPSGQALRGPQPQRAGKRRRSAVEAESDLDGLPPPSHITPFPPPAPSAPLGLPALSAPNGFPALPAPVGLPAPPAPSLPFPLPSSAPMIPHVPRQNTADGIFQSLSQLAANPSTCPRQCFGQMLSSMQMSMHMQHYLMMKYSQMDCNCIICVHFGMPPAQP</sequence>
<evidence type="ECO:0000313" key="2">
    <source>
        <dbReference type="EMBL" id="RXW14922.1"/>
    </source>
</evidence>
<organism evidence="2 3">
    <name type="scientific">Candolleomyces aberdarensis</name>
    <dbReference type="NCBI Taxonomy" id="2316362"/>
    <lineage>
        <taxon>Eukaryota</taxon>
        <taxon>Fungi</taxon>
        <taxon>Dikarya</taxon>
        <taxon>Basidiomycota</taxon>
        <taxon>Agaricomycotina</taxon>
        <taxon>Agaricomycetes</taxon>
        <taxon>Agaricomycetidae</taxon>
        <taxon>Agaricales</taxon>
        <taxon>Agaricineae</taxon>
        <taxon>Psathyrellaceae</taxon>
        <taxon>Candolleomyces</taxon>
    </lineage>
</organism>
<keyword evidence="3" id="KW-1185">Reference proteome</keyword>
<dbReference type="STRING" id="2316362.A0A4Q2D7R7"/>
<dbReference type="Pfam" id="PF20414">
    <property type="entry name" value="DUF6698"/>
    <property type="match status" value="1"/>
</dbReference>
<dbReference type="OrthoDB" id="3160134at2759"/>